<reference evidence="7 8" key="1">
    <citation type="submission" date="2020-05" db="EMBL/GenBank/DDBJ databases">
        <title>Electrophorus electricus (electric eel) genome, fEleEle1, primary haplotype.</title>
        <authorList>
            <person name="Myers G."/>
            <person name="Meyer A."/>
            <person name="Fedrigo O."/>
            <person name="Formenti G."/>
            <person name="Rhie A."/>
            <person name="Tracey A."/>
            <person name="Sims Y."/>
            <person name="Jarvis E.D."/>
        </authorList>
    </citation>
    <scope>NUCLEOTIDE SEQUENCE [LARGE SCALE GENOMIC DNA]</scope>
</reference>
<evidence type="ECO:0000313" key="8">
    <source>
        <dbReference type="Proteomes" id="UP000314983"/>
    </source>
</evidence>
<evidence type="ECO:0000313" key="7">
    <source>
        <dbReference type="Ensembl" id="ENSEEEP00000060867.1"/>
    </source>
</evidence>
<keyword evidence="6" id="KW-0539">Nucleus</keyword>
<dbReference type="GO" id="GO:0008270">
    <property type="term" value="F:zinc ion binding"/>
    <property type="evidence" value="ECO:0007669"/>
    <property type="project" value="UniProtKB-KW"/>
</dbReference>
<dbReference type="PANTHER" id="PTHR23067:SF6">
    <property type="entry name" value="ZINC FINGER PROTEIN 385C"/>
    <property type="match status" value="1"/>
</dbReference>
<dbReference type="Ensembl" id="ENSEEET00000054824.1">
    <property type="protein sequence ID" value="ENSEEEP00000060867.1"/>
    <property type="gene ID" value="ENSEEEG00000012119.2"/>
</dbReference>
<name>A0AAY5EVW2_ELEEL</name>
<dbReference type="GeneTree" id="ENSGT00940000157202"/>
<evidence type="ECO:0000256" key="2">
    <source>
        <dbReference type="ARBA" id="ARBA00022723"/>
    </source>
</evidence>
<comment type="subcellular location">
    <subcellularLocation>
        <location evidence="1">Nucleus</location>
    </subcellularLocation>
</comment>
<organism evidence="7 8">
    <name type="scientific">Electrophorus electricus</name>
    <name type="common">Electric eel</name>
    <name type="synonym">Gymnotus electricus</name>
    <dbReference type="NCBI Taxonomy" id="8005"/>
    <lineage>
        <taxon>Eukaryota</taxon>
        <taxon>Metazoa</taxon>
        <taxon>Chordata</taxon>
        <taxon>Craniata</taxon>
        <taxon>Vertebrata</taxon>
        <taxon>Euteleostomi</taxon>
        <taxon>Actinopterygii</taxon>
        <taxon>Neopterygii</taxon>
        <taxon>Teleostei</taxon>
        <taxon>Ostariophysi</taxon>
        <taxon>Gymnotiformes</taxon>
        <taxon>Gymnotoidei</taxon>
        <taxon>Gymnotidae</taxon>
        <taxon>Electrophorus</taxon>
    </lineage>
</organism>
<protein>
    <submittedName>
        <fullName evidence="7">Uncharacterized protein</fullName>
    </submittedName>
</protein>
<dbReference type="AlphaFoldDB" id="A0AAY5EVW2"/>
<keyword evidence="8" id="KW-1185">Reference proteome</keyword>
<dbReference type="GO" id="GO:0005634">
    <property type="term" value="C:nucleus"/>
    <property type="evidence" value="ECO:0007669"/>
    <property type="project" value="UniProtKB-SubCell"/>
</dbReference>
<dbReference type="PANTHER" id="PTHR23067">
    <property type="entry name" value="DOUBLE-STRANDED RNA-BINDING ZINC FINGER PROTEIN"/>
    <property type="match status" value="1"/>
</dbReference>
<reference evidence="7" key="2">
    <citation type="submission" date="2025-08" db="UniProtKB">
        <authorList>
            <consortium name="Ensembl"/>
        </authorList>
    </citation>
    <scope>IDENTIFICATION</scope>
</reference>
<keyword evidence="3" id="KW-0677">Repeat</keyword>
<keyword evidence="2" id="KW-0479">Metal-binding</keyword>
<evidence type="ECO:0000256" key="3">
    <source>
        <dbReference type="ARBA" id="ARBA00022737"/>
    </source>
</evidence>
<dbReference type="InterPro" id="IPR051845">
    <property type="entry name" value="Znf385"/>
</dbReference>
<sequence length="103" mass="11689">MVISDSLNWKLRNLGSTLLAAVPVQARPLHTPLELKNFLPFRLSGSSALSLFPNFNTMDPVQKAVINHTFGVPQKKKQVISCNICHLRFNSTVRIQWTSDWRT</sequence>
<gene>
    <name evidence="7" type="primary">ZNF385C</name>
</gene>
<proteinExistence type="predicted"/>
<evidence type="ECO:0000256" key="5">
    <source>
        <dbReference type="ARBA" id="ARBA00022833"/>
    </source>
</evidence>
<keyword evidence="5" id="KW-0862">Zinc</keyword>
<keyword evidence="4" id="KW-0863">Zinc-finger</keyword>
<dbReference type="Proteomes" id="UP000314983">
    <property type="component" value="Chromosome 1"/>
</dbReference>
<evidence type="ECO:0000256" key="6">
    <source>
        <dbReference type="ARBA" id="ARBA00023242"/>
    </source>
</evidence>
<evidence type="ECO:0000256" key="1">
    <source>
        <dbReference type="ARBA" id="ARBA00004123"/>
    </source>
</evidence>
<evidence type="ECO:0000256" key="4">
    <source>
        <dbReference type="ARBA" id="ARBA00022771"/>
    </source>
</evidence>
<reference evidence="7" key="3">
    <citation type="submission" date="2025-09" db="UniProtKB">
        <authorList>
            <consortium name="Ensembl"/>
        </authorList>
    </citation>
    <scope>IDENTIFICATION</scope>
</reference>
<accession>A0AAY5EVW2</accession>